<dbReference type="PRINTS" id="PR00081">
    <property type="entry name" value="GDHRDH"/>
</dbReference>
<dbReference type="SUPFAM" id="SSF51735">
    <property type="entry name" value="NAD(P)-binding Rossmann-fold domains"/>
    <property type="match status" value="1"/>
</dbReference>
<dbReference type="GO" id="GO:0016616">
    <property type="term" value="F:oxidoreductase activity, acting on the CH-OH group of donors, NAD or NADP as acceptor"/>
    <property type="evidence" value="ECO:0007669"/>
    <property type="project" value="TreeGrafter"/>
</dbReference>
<dbReference type="EMBL" id="UINC01084765">
    <property type="protein sequence ID" value="SVC31721.1"/>
    <property type="molecule type" value="Genomic_DNA"/>
</dbReference>
<dbReference type="InterPro" id="IPR052184">
    <property type="entry name" value="SDR_enzymes"/>
</dbReference>
<reference evidence="1" key="1">
    <citation type="submission" date="2018-05" db="EMBL/GenBank/DDBJ databases">
        <authorList>
            <person name="Lanie J.A."/>
            <person name="Ng W.-L."/>
            <person name="Kazmierczak K.M."/>
            <person name="Andrzejewski T.M."/>
            <person name="Davidsen T.M."/>
            <person name="Wayne K.J."/>
            <person name="Tettelin H."/>
            <person name="Glass J.I."/>
            <person name="Rusch D."/>
            <person name="Podicherti R."/>
            <person name="Tsui H.-C.T."/>
            <person name="Winkler M.E."/>
        </authorList>
    </citation>
    <scope>NUCLEOTIDE SEQUENCE</scope>
</reference>
<dbReference type="Gene3D" id="3.40.50.720">
    <property type="entry name" value="NAD(P)-binding Rossmann-like Domain"/>
    <property type="match status" value="1"/>
</dbReference>
<dbReference type="PANTHER" id="PTHR45458:SF1">
    <property type="entry name" value="SHORT CHAIN DEHYDROGENASE"/>
    <property type="match status" value="1"/>
</dbReference>
<proteinExistence type="predicted"/>
<name>A0A382LA11_9ZZZZ</name>
<dbReference type="Pfam" id="PF00106">
    <property type="entry name" value="adh_short"/>
    <property type="match status" value="1"/>
</dbReference>
<evidence type="ECO:0008006" key="2">
    <source>
        <dbReference type="Google" id="ProtNLM"/>
    </source>
</evidence>
<dbReference type="PRINTS" id="PR00080">
    <property type="entry name" value="SDRFAMILY"/>
</dbReference>
<gene>
    <name evidence="1" type="ORF">METZ01_LOCUS284575</name>
</gene>
<dbReference type="PANTHER" id="PTHR45458">
    <property type="entry name" value="SHORT-CHAIN DEHYDROGENASE/REDUCTASE SDR"/>
    <property type="match status" value="1"/>
</dbReference>
<evidence type="ECO:0000313" key="1">
    <source>
        <dbReference type="EMBL" id="SVC31721.1"/>
    </source>
</evidence>
<organism evidence="1">
    <name type="scientific">marine metagenome</name>
    <dbReference type="NCBI Taxonomy" id="408172"/>
    <lineage>
        <taxon>unclassified sequences</taxon>
        <taxon>metagenomes</taxon>
        <taxon>ecological metagenomes</taxon>
    </lineage>
</organism>
<dbReference type="CDD" id="cd05325">
    <property type="entry name" value="carb_red_sniffer_like_SDR_c"/>
    <property type="match status" value="1"/>
</dbReference>
<dbReference type="InterPro" id="IPR036291">
    <property type="entry name" value="NAD(P)-bd_dom_sf"/>
</dbReference>
<dbReference type="AlphaFoldDB" id="A0A382LA11"/>
<dbReference type="InterPro" id="IPR002347">
    <property type="entry name" value="SDR_fam"/>
</dbReference>
<sequence length="238" mass="26118">MPSLLVTGANRGLGFAFARSYSAYGWKVIATCRAPEKATELQHLAKKSDSQVMIEKLDVLDHEAIDALAARHRGRSLDLLINNAGIVGPFPYAEHLKRQRFGTLDYELWTEVVRTNSFAPVKMAEAFLESLLLGKNPKIVSVSSTVGSNVESTIPSYLYGSSKATLNKVMTLLAQTLRKHEIIVALLCPGHAKTRMGLETNANIEVQDSCAGMCKLIDELTMSDTGTFTRYNGEPIAW</sequence>
<accession>A0A382LA11</accession>
<protein>
    <recommendedName>
        <fullName evidence="2">Short-chain dehydrogenase/reductase SDR</fullName>
    </recommendedName>
</protein>